<dbReference type="Gene3D" id="3.30.470.30">
    <property type="entry name" value="DNA ligase/mRNA capping enzyme"/>
    <property type="match status" value="1"/>
</dbReference>
<comment type="catalytic activity">
    <reaction evidence="10 11">
        <text>NAD(+) + (deoxyribonucleotide)n-3'-hydroxyl + 5'-phospho-(deoxyribonucleotide)m = (deoxyribonucleotide)n+m + AMP + beta-nicotinamide D-nucleotide.</text>
        <dbReference type="EC" id="6.5.1.2"/>
    </reaction>
</comment>
<dbReference type="Gene3D" id="2.40.50.140">
    <property type="entry name" value="Nucleic acid-binding proteins"/>
    <property type="match status" value="1"/>
</dbReference>
<dbReference type="SUPFAM" id="SSF56091">
    <property type="entry name" value="DNA ligase/mRNA capping enzyme, catalytic domain"/>
    <property type="match status" value="1"/>
</dbReference>
<dbReference type="InterPro" id="IPR001357">
    <property type="entry name" value="BRCT_dom"/>
</dbReference>
<evidence type="ECO:0000259" key="12">
    <source>
        <dbReference type="PROSITE" id="PS50172"/>
    </source>
</evidence>
<dbReference type="Pfam" id="PF01653">
    <property type="entry name" value="DNA_ligase_aden"/>
    <property type="match status" value="1"/>
</dbReference>
<dbReference type="GO" id="GO:0003911">
    <property type="term" value="F:DNA ligase (NAD+) activity"/>
    <property type="evidence" value="ECO:0007669"/>
    <property type="project" value="UniProtKB-UniRule"/>
</dbReference>
<evidence type="ECO:0000256" key="2">
    <source>
        <dbReference type="ARBA" id="ARBA00022598"/>
    </source>
</evidence>
<evidence type="ECO:0000256" key="5">
    <source>
        <dbReference type="ARBA" id="ARBA00022763"/>
    </source>
</evidence>
<dbReference type="InterPro" id="IPR001679">
    <property type="entry name" value="DNA_ligase"/>
</dbReference>
<feature type="binding site" evidence="11">
    <location>
        <position position="413"/>
    </location>
    <ligand>
        <name>Zn(2+)</name>
        <dbReference type="ChEBI" id="CHEBI:29105"/>
    </ligand>
</feature>
<comment type="similarity">
    <text evidence="11">Belongs to the NAD-dependent DNA ligase family. LigA subfamily.</text>
</comment>
<protein>
    <recommendedName>
        <fullName evidence="11">DNA ligase</fullName>
        <ecNumber evidence="11">6.5.1.2</ecNumber>
    </recommendedName>
    <alternativeName>
        <fullName evidence="11">Polydeoxyribonucleotide synthase [NAD(+)]</fullName>
    </alternativeName>
</protein>
<evidence type="ECO:0000256" key="9">
    <source>
        <dbReference type="ARBA" id="ARBA00023211"/>
    </source>
</evidence>
<keyword evidence="5 11" id="KW-0227">DNA damage</keyword>
<dbReference type="HAMAP" id="MF_01588">
    <property type="entry name" value="DNA_ligase_A"/>
    <property type="match status" value="1"/>
</dbReference>
<keyword evidence="2 11" id="KW-0436">Ligase</keyword>
<evidence type="ECO:0000256" key="6">
    <source>
        <dbReference type="ARBA" id="ARBA00022833"/>
    </source>
</evidence>
<feature type="binding site" evidence="11">
    <location>
        <begin position="79"/>
        <end position="80"/>
    </location>
    <ligand>
        <name>NAD(+)</name>
        <dbReference type="ChEBI" id="CHEBI:57540"/>
    </ligand>
</feature>
<sequence length="652" mass="73066">MDKKLRMRELVTLLNEAGKAYYQEANEIMSNFEYDKLYDELLSLEKELGTVLSNSPSIHVGYEVLSELPKERHMSAMLSLDKTKEVGTLKSWLGNQTGILSWKLDGLTIVLTYENGKLMKAVTRGNGEIGEVITNNAKVFANIPLEISYQGTLVLRGEALIKYSDFEKINSQIADVDAKYKNPRNLCSGSVRQLNNEITAKRSVYFFAFALVQAAGTDFENSREKQMKWLEEQGFDVVESRKVTKDTIEESVEWFSQQVGKTDFPSDGLVLILDDIAYGQSLGTTSKFPRDAIAFKWADEIRETKLLEIEWSASRTGLINPVAIFEPVELEGTTVSRASVHNVSILEGLELGIGDTVEVYKANMIIPQIARNLTRSNSVVIPETCPVCGGKTEVRSDHSSQNVKSLYCTNPECIAKKIKLFSHFVGRNAMNIDGLSEATVEKLIQKGYIKELADLYHLKDHQEGIVSMEGYGEKSFENLMQSIEKSRNVQVENFLFSLGIENIGLSTAKLIVKAFGSDIHKLMELSSGDLLDVSGIGDIIADTYVSYFQKEQNRKNVQHLIHELHFVTEENEEEPIFTDMVFVITGSVNHFANRNEVKDVIEKRGGKVTGSVTSKTNYLINNDNTSNSSKNKKAKELGIPIITEEEFMQMLS</sequence>
<evidence type="ECO:0000313" key="13">
    <source>
        <dbReference type="EMBL" id="SFR68326.1"/>
    </source>
</evidence>
<accession>A0A1I6INN4</accession>
<dbReference type="CDD" id="cd17748">
    <property type="entry name" value="BRCT_DNA_ligase_like"/>
    <property type="match status" value="1"/>
</dbReference>
<dbReference type="InterPro" id="IPR036420">
    <property type="entry name" value="BRCT_dom_sf"/>
</dbReference>
<evidence type="ECO:0000313" key="14">
    <source>
        <dbReference type="Proteomes" id="UP000199659"/>
    </source>
</evidence>
<dbReference type="PIRSF" id="PIRSF001604">
    <property type="entry name" value="LigA"/>
    <property type="match status" value="1"/>
</dbReference>
<dbReference type="InterPro" id="IPR010994">
    <property type="entry name" value="RuvA_2-like"/>
</dbReference>
<keyword evidence="11" id="KW-0460">Magnesium</keyword>
<dbReference type="Gene3D" id="1.10.150.20">
    <property type="entry name" value="5' to 3' exonuclease, C-terminal subdomain"/>
    <property type="match status" value="2"/>
</dbReference>
<dbReference type="FunFam" id="1.10.150.20:FF:000007">
    <property type="entry name" value="DNA ligase"/>
    <property type="match status" value="1"/>
</dbReference>
<dbReference type="Gene3D" id="3.40.50.10190">
    <property type="entry name" value="BRCT domain"/>
    <property type="match status" value="1"/>
</dbReference>
<feature type="binding site" evidence="11">
    <location>
        <position position="385"/>
    </location>
    <ligand>
        <name>Zn(2+)</name>
        <dbReference type="ChEBI" id="CHEBI:29105"/>
    </ligand>
</feature>
<feature type="binding site" evidence="11">
    <location>
        <position position="408"/>
    </location>
    <ligand>
        <name>Zn(2+)</name>
        <dbReference type="ChEBI" id="CHEBI:29105"/>
    </ligand>
</feature>
<dbReference type="Pfam" id="PF12826">
    <property type="entry name" value="HHH_2"/>
    <property type="match status" value="1"/>
</dbReference>
<dbReference type="Gene3D" id="1.10.287.610">
    <property type="entry name" value="Helix hairpin bin"/>
    <property type="match status" value="1"/>
</dbReference>
<dbReference type="SMART" id="SM00292">
    <property type="entry name" value="BRCT"/>
    <property type="match status" value="1"/>
</dbReference>
<evidence type="ECO:0000256" key="8">
    <source>
        <dbReference type="ARBA" id="ARBA00023204"/>
    </source>
</evidence>
<keyword evidence="8 11" id="KW-0234">DNA repair</keyword>
<keyword evidence="7 11" id="KW-0520">NAD</keyword>
<keyword evidence="4 11" id="KW-0479">Metal-binding</keyword>
<dbReference type="SUPFAM" id="SSF50249">
    <property type="entry name" value="Nucleic acid-binding proteins"/>
    <property type="match status" value="1"/>
</dbReference>
<feature type="binding site" evidence="11">
    <location>
        <position position="158"/>
    </location>
    <ligand>
        <name>NAD(+)</name>
        <dbReference type="ChEBI" id="CHEBI:57540"/>
    </ligand>
</feature>
<evidence type="ECO:0000256" key="7">
    <source>
        <dbReference type="ARBA" id="ARBA00023027"/>
    </source>
</evidence>
<name>A0A1I6INN4_9FIRM</name>
<feature type="binding site" evidence="11">
    <location>
        <position position="124"/>
    </location>
    <ligand>
        <name>NAD(+)</name>
        <dbReference type="ChEBI" id="CHEBI:57540"/>
    </ligand>
</feature>
<dbReference type="OrthoDB" id="9759736at2"/>
<dbReference type="NCBIfam" id="NF005932">
    <property type="entry name" value="PRK07956.1"/>
    <property type="match status" value="1"/>
</dbReference>
<keyword evidence="9 11" id="KW-0464">Manganese</keyword>
<dbReference type="SMART" id="SM00532">
    <property type="entry name" value="LIGANc"/>
    <property type="match status" value="1"/>
</dbReference>
<dbReference type="InterPro" id="IPR013839">
    <property type="entry name" value="DNAligase_adenylation"/>
</dbReference>
<dbReference type="STRING" id="37658.SAMN05661086_00950"/>
<comment type="function">
    <text evidence="1 11">DNA ligase that catalyzes the formation of phosphodiester linkages between 5'-phosphoryl and 3'-hydroxyl groups in double-stranded DNA using NAD as a coenzyme and as the energy source for the reaction. It is essential for DNA replication and repair of damaged DNA.</text>
</comment>
<comment type="cofactor">
    <cofactor evidence="11">
        <name>Mg(2+)</name>
        <dbReference type="ChEBI" id="CHEBI:18420"/>
    </cofactor>
    <cofactor evidence="11">
        <name>Mn(2+)</name>
        <dbReference type="ChEBI" id="CHEBI:29035"/>
    </cofactor>
</comment>
<evidence type="ECO:0000256" key="1">
    <source>
        <dbReference type="ARBA" id="ARBA00004067"/>
    </source>
</evidence>
<feature type="active site" description="N6-AMP-lysine intermediate" evidence="11">
    <location>
        <position position="103"/>
    </location>
</feature>
<comment type="caution">
    <text evidence="11">Lacks conserved residue(s) required for the propagation of feature annotation.</text>
</comment>
<reference evidence="13 14" key="1">
    <citation type="submission" date="2016-10" db="EMBL/GenBank/DDBJ databases">
        <authorList>
            <person name="de Groot N.N."/>
        </authorList>
    </citation>
    <scope>NUCLEOTIDE SEQUENCE [LARGE SCALE GENOMIC DNA]</scope>
    <source>
        <strain evidence="13 14">743A</strain>
    </source>
</reference>
<dbReference type="Pfam" id="PF00533">
    <property type="entry name" value="BRCT"/>
    <property type="match status" value="1"/>
</dbReference>
<dbReference type="InterPro" id="IPR004150">
    <property type="entry name" value="NAD_DNA_ligase_OB"/>
</dbReference>
<dbReference type="GO" id="GO:0006281">
    <property type="term" value="P:DNA repair"/>
    <property type="evidence" value="ECO:0007669"/>
    <property type="project" value="UniProtKB-KW"/>
</dbReference>
<dbReference type="InterPro" id="IPR013840">
    <property type="entry name" value="DNAligase_N"/>
</dbReference>
<dbReference type="InterPro" id="IPR041663">
    <property type="entry name" value="DisA/LigA_HHH"/>
</dbReference>
<dbReference type="RefSeq" id="WP_092559556.1">
    <property type="nucleotide sequence ID" value="NZ_FOYZ01000003.1"/>
</dbReference>
<dbReference type="Pfam" id="PF03120">
    <property type="entry name" value="OB_DNA_ligase"/>
    <property type="match status" value="1"/>
</dbReference>
<evidence type="ECO:0000256" key="3">
    <source>
        <dbReference type="ARBA" id="ARBA00022705"/>
    </source>
</evidence>
<dbReference type="EMBL" id="FOYZ01000003">
    <property type="protein sequence ID" value="SFR68326.1"/>
    <property type="molecule type" value="Genomic_DNA"/>
</dbReference>
<dbReference type="GO" id="GO:0006260">
    <property type="term" value="P:DNA replication"/>
    <property type="evidence" value="ECO:0007669"/>
    <property type="project" value="UniProtKB-KW"/>
</dbReference>
<proteinExistence type="inferred from homology"/>
<dbReference type="SUPFAM" id="SSF47781">
    <property type="entry name" value="RuvA domain 2-like"/>
    <property type="match status" value="1"/>
</dbReference>
<dbReference type="AlphaFoldDB" id="A0A1I6INN4"/>
<feature type="binding site" evidence="11">
    <location>
        <position position="296"/>
    </location>
    <ligand>
        <name>NAD(+)</name>
        <dbReference type="ChEBI" id="CHEBI:57540"/>
    </ligand>
</feature>
<dbReference type="PROSITE" id="PS50172">
    <property type="entry name" value="BRCT"/>
    <property type="match status" value="1"/>
</dbReference>
<evidence type="ECO:0000256" key="4">
    <source>
        <dbReference type="ARBA" id="ARBA00022723"/>
    </source>
</evidence>
<keyword evidence="3 11" id="KW-0235">DNA replication</keyword>
<evidence type="ECO:0000256" key="11">
    <source>
        <dbReference type="HAMAP-Rule" id="MF_01588"/>
    </source>
</evidence>
<keyword evidence="6 11" id="KW-0862">Zinc</keyword>
<dbReference type="Proteomes" id="UP000199659">
    <property type="component" value="Unassembled WGS sequence"/>
</dbReference>
<dbReference type="SUPFAM" id="SSF52113">
    <property type="entry name" value="BRCT domain"/>
    <property type="match status" value="1"/>
</dbReference>
<dbReference type="InterPro" id="IPR012340">
    <property type="entry name" value="NA-bd_OB-fold"/>
</dbReference>
<dbReference type="NCBIfam" id="TIGR00575">
    <property type="entry name" value="dnlj"/>
    <property type="match status" value="1"/>
</dbReference>
<evidence type="ECO:0000256" key="10">
    <source>
        <dbReference type="ARBA" id="ARBA00034005"/>
    </source>
</evidence>
<keyword evidence="14" id="KW-1185">Reference proteome</keyword>
<dbReference type="GO" id="GO:0046872">
    <property type="term" value="F:metal ion binding"/>
    <property type="evidence" value="ECO:0007669"/>
    <property type="project" value="UniProtKB-KW"/>
</dbReference>
<dbReference type="EC" id="6.5.1.2" evidence="11"/>
<feature type="binding site" evidence="11">
    <location>
        <position position="388"/>
    </location>
    <ligand>
        <name>Zn(2+)</name>
        <dbReference type="ChEBI" id="CHEBI:29105"/>
    </ligand>
</feature>
<organism evidence="13 14">
    <name type="scientific">Anaeromicropila populeti</name>
    <dbReference type="NCBI Taxonomy" id="37658"/>
    <lineage>
        <taxon>Bacteria</taxon>
        <taxon>Bacillati</taxon>
        <taxon>Bacillota</taxon>
        <taxon>Clostridia</taxon>
        <taxon>Lachnospirales</taxon>
        <taxon>Lachnospiraceae</taxon>
        <taxon>Anaeromicropila</taxon>
    </lineage>
</organism>
<feature type="domain" description="BRCT" evidence="12">
    <location>
        <begin position="572"/>
        <end position="652"/>
    </location>
</feature>
<gene>
    <name evidence="11" type="primary">ligA</name>
    <name evidence="13" type="ORF">SAMN05661086_00950</name>
</gene>